<name>A0A8H8DBP4_9ASCO</name>
<evidence type="ECO:0000256" key="11">
    <source>
        <dbReference type="SAM" id="MobiDB-lite"/>
    </source>
</evidence>
<reference evidence="13 14" key="1">
    <citation type="submission" date="2020-12" db="EMBL/GenBank/DDBJ databases">
        <title>Effect of drift, selection, and recombination on the evolution of hybrid genomes in Candida yeast pathogens.</title>
        <authorList>
            <person name="Mixao V."/>
            <person name="Ksiezopolska E."/>
            <person name="Saus E."/>
            <person name="Boekhout T."/>
            <person name="Gacser A."/>
            <person name="Gabaldon T."/>
        </authorList>
    </citation>
    <scope>NUCLEOTIDE SEQUENCE [LARGE SCALE GENOMIC DNA]</scope>
    <source>
        <strain evidence="13 14">BP57</strain>
    </source>
</reference>
<evidence type="ECO:0000256" key="4">
    <source>
        <dbReference type="ARBA" id="ARBA00022490"/>
    </source>
</evidence>
<proteinExistence type="inferred from homology"/>
<dbReference type="EC" id="3.1.3.48" evidence="3"/>
<comment type="subcellular location">
    <subcellularLocation>
        <location evidence="1">Cytoplasm</location>
    </subcellularLocation>
</comment>
<dbReference type="CDD" id="cd14531">
    <property type="entry name" value="PFA-DSP_Oca1"/>
    <property type="match status" value="1"/>
</dbReference>
<sequence>MAVRQSVPLEGKLSQQLKPNGEEESTYTEAVLAHQQEGEPHLSNHQQVDDLSQLSHEPHTKDIDGISTQSQLIENEQQQRLDHAQTTNSNLRKITHPPVLRIIPPLNFCPVEKQLYRSGQPSIINQSFLNQLNLKTILWLASEEPNDDFLDYCQSQSINIEYVGMLNEYLEFDQQHTIQPNMNPWDSLTEPIITKALELIVDKNNYPMLVCCGMGRHRTGTVVGCLRRLQGWNLASVSEEYRRFTGARGGRILVELLIEGFDVSSVDIDPEKAPEWLKIR</sequence>
<keyword evidence="14" id="KW-1185">Reference proteome</keyword>
<dbReference type="Pfam" id="PF03162">
    <property type="entry name" value="Y_phosphatase2"/>
    <property type="match status" value="1"/>
</dbReference>
<dbReference type="GO" id="GO:0004725">
    <property type="term" value="F:protein tyrosine phosphatase activity"/>
    <property type="evidence" value="ECO:0007669"/>
    <property type="project" value="UniProtKB-EC"/>
</dbReference>
<dbReference type="InterPro" id="IPR020422">
    <property type="entry name" value="TYR_PHOSPHATASE_DUAL_dom"/>
</dbReference>
<comment type="catalytic activity">
    <reaction evidence="10">
        <text>O-phospho-L-tyrosyl-[protein] + H2O = L-tyrosyl-[protein] + phosphate</text>
        <dbReference type="Rhea" id="RHEA:10684"/>
        <dbReference type="Rhea" id="RHEA-COMP:10136"/>
        <dbReference type="Rhea" id="RHEA-COMP:20101"/>
        <dbReference type="ChEBI" id="CHEBI:15377"/>
        <dbReference type="ChEBI" id="CHEBI:43474"/>
        <dbReference type="ChEBI" id="CHEBI:46858"/>
        <dbReference type="ChEBI" id="CHEBI:61978"/>
        <dbReference type="EC" id="3.1.3.48"/>
    </reaction>
</comment>
<dbReference type="SUPFAM" id="SSF52799">
    <property type="entry name" value="(Phosphotyrosine protein) phosphatases II"/>
    <property type="match status" value="1"/>
</dbReference>
<keyword evidence="7" id="KW-0346">Stress response</keyword>
<dbReference type="InterPro" id="IPR020428">
    <property type="entry name" value="PFA-DSPs"/>
</dbReference>
<dbReference type="PROSITE" id="PS50054">
    <property type="entry name" value="TYR_PHOSPHATASE_DUAL"/>
    <property type="match status" value="1"/>
</dbReference>
<dbReference type="InterPro" id="IPR004861">
    <property type="entry name" value="Siw14-like"/>
</dbReference>
<dbReference type="EMBL" id="JAEOAQ010000003">
    <property type="protein sequence ID" value="KAG5419090.1"/>
    <property type="molecule type" value="Genomic_DNA"/>
</dbReference>
<dbReference type="PANTHER" id="PTHR31126:SF8">
    <property type="entry name" value="TYROSINE-PROTEIN PHOSPHATASE OCA1-RELATED"/>
    <property type="match status" value="1"/>
</dbReference>
<organism evidence="13 14">
    <name type="scientific">Candida metapsilosis</name>
    <dbReference type="NCBI Taxonomy" id="273372"/>
    <lineage>
        <taxon>Eukaryota</taxon>
        <taxon>Fungi</taxon>
        <taxon>Dikarya</taxon>
        <taxon>Ascomycota</taxon>
        <taxon>Saccharomycotina</taxon>
        <taxon>Pichiomycetes</taxon>
        <taxon>Debaryomycetaceae</taxon>
        <taxon>Candida/Lodderomyces clade</taxon>
        <taxon>Candida</taxon>
    </lineage>
</organism>
<feature type="region of interest" description="Disordered" evidence="11">
    <location>
        <begin position="1"/>
        <end position="50"/>
    </location>
</feature>
<evidence type="ECO:0000256" key="5">
    <source>
        <dbReference type="ARBA" id="ARBA00022801"/>
    </source>
</evidence>
<comment type="similarity">
    <text evidence="2">Belongs to the protein-tyrosine phosphatase family.</text>
</comment>
<feature type="domain" description="Tyrosine-protein phosphatase" evidence="12">
    <location>
        <begin position="107"/>
        <end position="274"/>
    </location>
</feature>
<dbReference type="PANTHER" id="PTHR31126">
    <property type="entry name" value="TYROSINE-PROTEIN PHOSPHATASE"/>
    <property type="match status" value="1"/>
</dbReference>
<dbReference type="InterPro" id="IPR029021">
    <property type="entry name" value="Prot-tyrosine_phosphatase-like"/>
</dbReference>
<dbReference type="FunFam" id="3.90.190.10:FF:000035">
    <property type="entry name" value="Tyrosine phosphatase, putative"/>
    <property type="match status" value="1"/>
</dbReference>
<gene>
    <name evidence="13" type="ORF">I9W82_002857</name>
</gene>
<evidence type="ECO:0000259" key="12">
    <source>
        <dbReference type="PROSITE" id="PS50054"/>
    </source>
</evidence>
<dbReference type="GO" id="GO:0005737">
    <property type="term" value="C:cytoplasm"/>
    <property type="evidence" value="ECO:0007669"/>
    <property type="project" value="UniProtKB-SubCell"/>
</dbReference>
<dbReference type="AlphaFoldDB" id="A0A8H8DBP4"/>
<keyword evidence="4" id="KW-0963">Cytoplasm</keyword>
<evidence type="ECO:0000256" key="6">
    <source>
        <dbReference type="ARBA" id="ARBA00022912"/>
    </source>
</evidence>
<comment type="caution">
    <text evidence="13">The sequence shown here is derived from an EMBL/GenBank/DDBJ whole genome shotgun (WGS) entry which is preliminary data.</text>
</comment>
<dbReference type="PRINTS" id="PR01911">
    <property type="entry name" value="PFDSPHPHTASE"/>
</dbReference>
<evidence type="ECO:0000256" key="8">
    <source>
        <dbReference type="ARBA" id="ARBA00037204"/>
    </source>
</evidence>
<keyword evidence="5" id="KW-0378">Hydrolase</keyword>
<accession>A0A8H8DBP4</accession>
<dbReference type="RefSeq" id="XP_067548206.1">
    <property type="nucleotide sequence ID" value="XM_067691758.1"/>
</dbReference>
<evidence type="ECO:0000256" key="1">
    <source>
        <dbReference type="ARBA" id="ARBA00004496"/>
    </source>
</evidence>
<keyword evidence="6" id="KW-0904">Protein phosphatase</keyword>
<comment type="function">
    <text evidence="8">Putative tyrosine-protein phosphatase required for protection against superoxide stress.</text>
</comment>
<protein>
    <recommendedName>
        <fullName evidence="9">Putative tyrosine-protein phosphatase OCA1</fullName>
        <ecNumber evidence="3">3.1.3.48</ecNumber>
    </recommendedName>
</protein>
<evidence type="ECO:0000256" key="3">
    <source>
        <dbReference type="ARBA" id="ARBA00013064"/>
    </source>
</evidence>
<evidence type="ECO:0000313" key="13">
    <source>
        <dbReference type="EMBL" id="KAG5419090.1"/>
    </source>
</evidence>
<dbReference type="GeneID" id="93651486"/>
<evidence type="ECO:0000256" key="10">
    <source>
        <dbReference type="ARBA" id="ARBA00051722"/>
    </source>
</evidence>
<dbReference type="Gene3D" id="3.90.190.10">
    <property type="entry name" value="Protein tyrosine phosphatase superfamily"/>
    <property type="match status" value="1"/>
</dbReference>
<dbReference type="OrthoDB" id="6375174at2759"/>
<evidence type="ECO:0000256" key="2">
    <source>
        <dbReference type="ARBA" id="ARBA00009580"/>
    </source>
</evidence>
<evidence type="ECO:0000256" key="9">
    <source>
        <dbReference type="ARBA" id="ARBA00039934"/>
    </source>
</evidence>
<evidence type="ECO:0000256" key="7">
    <source>
        <dbReference type="ARBA" id="ARBA00023016"/>
    </source>
</evidence>
<evidence type="ECO:0000313" key="14">
    <source>
        <dbReference type="Proteomes" id="UP000669133"/>
    </source>
</evidence>
<dbReference type="Proteomes" id="UP000669133">
    <property type="component" value="Unassembled WGS sequence"/>
</dbReference>